<feature type="region of interest" description="Disordered" evidence="1">
    <location>
        <begin position="179"/>
        <end position="239"/>
    </location>
</feature>
<proteinExistence type="predicted"/>
<dbReference type="Proteomes" id="UP001556367">
    <property type="component" value="Unassembled WGS sequence"/>
</dbReference>
<dbReference type="EMBL" id="JASNQZ010000006">
    <property type="protein sequence ID" value="KAL0956221.1"/>
    <property type="molecule type" value="Genomic_DNA"/>
</dbReference>
<sequence>MILPIAVMRFCSFSGHHVPFGVTIFGGSIFLLSGLVNVVLFTTTRRILPLSSLNIGRWNISHPQAILTPSMQPYTDPYYQNYEPSSPSVLVNDDKERSLPALPPQQEPIHISMPTPEVQDMSGPEMTERRGSFDSVFLPYTMPDIQPVAPLQIRNKKETMPYPQYQPEEDAYDAYQSDYYQTGPSQTQDYDNRQTMDSLYSLYGRQQTDEPVPPVPPMPAAYHPSTQWSPDTDDGSRMR</sequence>
<evidence type="ECO:0000313" key="3">
    <source>
        <dbReference type="EMBL" id="KAL0956221.1"/>
    </source>
</evidence>
<reference evidence="4" key="1">
    <citation type="submission" date="2024-06" db="EMBL/GenBank/DDBJ databases">
        <title>Multi-omics analyses provide insights into the biosynthesis of the anticancer antibiotic pleurotin in Hohenbuehelia grisea.</title>
        <authorList>
            <person name="Weaver J.A."/>
            <person name="Alberti F."/>
        </authorList>
    </citation>
    <scope>NUCLEOTIDE SEQUENCE [LARGE SCALE GENOMIC DNA]</scope>
    <source>
        <strain evidence="4">T-177</strain>
    </source>
</reference>
<accession>A0ABR3JKG1</accession>
<comment type="caution">
    <text evidence="3">The sequence shown here is derived from an EMBL/GenBank/DDBJ whole genome shotgun (WGS) entry which is preliminary data.</text>
</comment>
<name>A0ABR3JKG1_9AGAR</name>
<evidence type="ECO:0000256" key="2">
    <source>
        <dbReference type="SAM" id="Phobius"/>
    </source>
</evidence>
<evidence type="ECO:0000313" key="4">
    <source>
        <dbReference type="Proteomes" id="UP001556367"/>
    </source>
</evidence>
<gene>
    <name evidence="3" type="ORF">HGRIS_002377</name>
</gene>
<keyword evidence="2" id="KW-0812">Transmembrane</keyword>
<evidence type="ECO:0000256" key="1">
    <source>
        <dbReference type="SAM" id="MobiDB-lite"/>
    </source>
</evidence>
<protein>
    <submittedName>
        <fullName evidence="3">Uncharacterized protein</fullName>
    </submittedName>
</protein>
<organism evidence="3 4">
    <name type="scientific">Hohenbuehelia grisea</name>
    <dbReference type="NCBI Taxonomy" id="104357"/>
    <lineage>
        <taxon>Eukaryota</taxon>
        <taxon>Fungi</taxon>
        <taxon>Dikarya</taxon>
        <taxon>Basidiomycota</taxon>
        <taxon>Agaricomycotina</taxon>
        <taxon>Agaricomycetes</taxon>
        <taxon>Agaricomycetidae</taxon>
        <taxon>Agaricales</taxon>
        <taxon>Pleurotineae</taxon>
        <taxon>Pleurotaceae</taxon>
        <taxon>Hohenbuehelia</taxon>
    </lineage>
</organism>
<keyword evidence="2" id="KW-1133">Transmembrane helix</keyword>
<feature type="compositionally biased region" description="Polar residues" evidence="1">
    <location>
        <begin position="182"/>
        <end position="198"/>
    </location>
</feature>
<keyword evidence="2" id="KW-0472">Membrane</keyword>
<feature type="region of interest" description="Disordered" evidence="1">
    <location>
        <begin position="102"/>
        <end position="127"/>
    </location>
</feature>
<keyword evidence="4" id="KW-1185">Reference proteome</keyword>
<feature type="transmembrane region" description="Helical" evidence="2">
    <location>
        <begin position="20"/>
        <end position="41"/>
    </location>
</feature>